<dbReference type="EMBL" id="VSRR010025137">
    <property type="protein sequence ID" value="MPC66697.1"/>
    <property type="molecule type" value="Genomic_DNA"/>
</dbReference>
<evidence type="ECO:0000313" key="2">
    <source>
        <dbReference type="EMBL" id="MPC66697.1"/>
    </source>
</evidence>
<dbReference type="OrthoDB" id="5565075at2759"/>
<gene>
    <name evidence="2" type="primary">CTRB1_0</name>
    <name evidence="2" type="ORF">E2C01_060849</name>
</gene>
<dbReference type="GO" id="GO:0004252">
    <property type="term" value="F:serine-type endopeptidase activity"/>
    <property type="evidence" value="ECO:0007669"/>
    <property type="project" value="InterPro"/>
</dbReference>
<dbReference type="PANTHER" id="PTHR24260:SF134">
    <property type="entry name" value="AT07769P-RELATED"/>
    <property type="match status" value="1"/>
</dbReference>
<protein>
    <submittedName>
        <fullName evidence="2">Chymotrypsin BI</fullName>
    </submittedName>
</protein>
<dbReference type="AlphaFoldDB" id="A0A5B7HBP1"/>
<dbReference type="SUPFAM" id="SSF50494">
    <property type="entry name" value="Trypsin-like serine proteases"/>
    <property type="match status" value="1"/>
</dbReference>
<dbReference type="Proteomes" id="UP000324222">
    <property type="component" value="Unassembled WGS sequence"/>
</dbReference>
<evidence type="ECO:0000313" key="3">
    <source>
        <dbReference type="Proteomes" id="UP000324222"/>
    </source>
</evidence>
<feature type="domain" description="Peptidase S1" evidence="1">
    <location>
        <begin position="11"/>
        <end position="92"/>
    </location>
</feature>
<dbReference type="InterPro" id="IPR009003">
    <property type="entry name" value="Peptidase_S1_PA"/>
</dbReference>
<proteinExistence type="predicted"/>
<comment type="caution">
    <text evidence="2">The sequence shown here is derived from an EMBL/GenBank/DDBJ whole genome shotgun (WGS) entry which is preliminary data.</text>
</comment>
<accession>A0A5B7HBP1</accession>
<dbReference type="PANTHER" id="PTHR24260">
    <property type="match status" value="1"/>
</dbReference>
<dbReference type="InterPro" id="IPR051333">
    <property type="entry name" value="CLIP_Serine_Protease"/>
</dbReference>
<dbReference type="Gene3D" id="2.40.10.10">
    <property type="entry name" value="Trypsin-like serine proteases"/>
    <property type="match status" value="1"/>
</dbReference>
<dbReference type="InterPro" id="IPR001254">
    <property type="entry name" value="Trypsin_dom"/>
</dbReference>
<dbReference type="Pfam" id="PF00089">
    <property type="entry name" value="Trypsin"/>
    <property type="match status" value="1"/>
</dbReference>
<reference evidence="2 3" key="1">
    <citation type="submission" date="2019-05" db="EMBL/GenBank/DDBJ databases">
        <title>Another draft genome of Portunus trituberculatus and its Hox gene families provides insights of decapod evolution.</title>
        <authorList>
            <person name="Jeong J.-H."/>
            <person name="Song I."/>
            <person name="Kim S."/>
            <person name="Choi T."/>
            <person name="Kim D."/>
            <person name="Ryu S."/>
            <person name="Kim W."/>
        </authorList>
    </citation>
    <scope>NUCLEOTIDE SEQUENCE [LARGE SCALE GENOMIC DNA]</scope>
    <source>
        <tissue evidence="2">Muscle</tissue>
    </source>
</reference>
<sequence>MHIPTWSTPFAVTDVQAEALSNTECKDIFGNFDDSVVCVKKLSSQEYCQDDSGAPLQNAGNTYGISSFGSSAGCEAGLPTAFTRVFHFLDWIEAHTGIAYAPIHYEPGRVRSRQMEKQTLFSP</sequence>
<organism evidence="2 3">
    <name type="scientific">Portunus trituberculatus</name>
    <name type="common">Swimming crab</name>
    <name type="synonym">Neptunus trituberculatus</name>
    <dbReference type="NCBI Taxonomy" id="210409"/>
    <lineage>
        <taxon>Eukaryota</taxon>
        <taxon>Metazoa</taxon>
        <taxon>Ecdysozoa</taxon>
        <taxon>Arthropoda</taxon>
        <taxon>Crustacea</taxon>
        <taxon>Multicrustacea</taxon>
        <taxon>Malacostraca</taxon>
        <taxon>Eumalacostraca</taxon>
        <taxon>Eucarida</taxon>
        <taxon>Decapoda</taxon>
        <taxon>Pleocyemata</taxon>
        <taxon>Brachyura</taxon>
        <taxon>Eubrachyura</taxon>
        <taxon>Portunoidea</taxon>
        <taxon>Portunidae</taxon>
        <taxon>Portuninae</taxon>
        <taxon>Portunus</taxon>
    </lineage>
</organism>
<keyword evidence="3" id="KW-1185">Reference proteome</keyword>
<dbReference type="GO" id="GO:0006508">
    <property type="term" value="P:proteolysis"/>
    <property type="evidence" value="ECO:0007669"/>
    <property type="project" value="InterPro"/>
</dbReference>
<dbReference type="InterPro" id="IPR043504">
    <property type="entry name" value="Peptidase_S1_PA_chymotrypsin"/>
</dbReference>
<name>A0A5B7HBP1_PORTR</name>
<evidence type="ECO:0000259" key="1">
    <source>
        <dbReference type="Pfam" id="PF00089"/>
    </source>
</evidence>